<reference evidence="2" key="2">
    <citation type="journal article" date="2014" name="PLoS ONE">
        <title>Genome and Transcriptome Analysis of the Fungal Pathogen Fusarium oxysporum f. sp. cubense Causing Banana Vascular Wilt Disease.</title>
        <authorList>
            <person name="Guo L."/>
            <person name="Han L."/>
            <person name="Yang L."/>
            <person name="Zeng H."/>
            <person name="Fan D."/>
            <person name="Zhu Y."/>
            <person name="Feng Y."/>
            <person name="Wang G."/>
            <person name="Peng C."/>
            <person name="Jiang X."/>
            <person name="Zhou D."/>
            <person name="Ni P."/>
            <person name="Liang C."/>
            <person name="Liu L."/>
            <person name="Wang J."/>
            <person name="Mao C."/>
            <person name="Fang X."/>
            <person name="Peng M."/>
            <person name="Huang J."/>
        </authorList>
    </citation>
    <scope>NUCLEOTIDE SEQUENCE [LARGE SCALE GENOMIC DNA]</scope>
    <source>
        <strain evidence="2">race 1</strain>
    </source>
</reference>
<accession>N4UI65</accession>
<evidence type="ECO:0000313" key="1">
    <source>
        <dbReference type="EMBL" id="ENH74919.1"/>
    </source>
</evidence>
<name>N4UI65_FUSC1</name>
<proteinExistence type="predicted"/>
<gene>
    <name evidence="1" type="ORF">FOC1_g10002464</name>
</gene>
<dbReference type="OrthoDB" id="194358at2759"/>
<dbReference type="HOGENOM" id="CLU_2694467_0_0_1"/>
<dbReference type="VEuPathDB" id="FungiDB:FOC1_g10002464"/>
<sequence length="74" mass="8411">YIVILCRVSQVDGYAFCLGLPLLIDLYESSLVISAVEYLIRGLICRLKYSHTALGSVILRIRLLDKLTDIYQAY</sequence>
<evidence type="ECO:0000313" key="2">
    <source>
        <dbReference type="Proteomes" id="UP000016928"/>
    </source>
</evidence>
<protein>
    <submittedName>
        <fullName evidence="1">Uncharacterized protein</fullName>
    </submittedName>
</protein>
<reference evidence="2" key="1">
    <citation type="submission" date="2012-09" db="EMBL/GenBank/DDBJ databases">
        <title>Genome sequencing and comparative transcriptomics of race 1 and race 4 of banana pathogen: Fusarium oxysporum f. sp. cubense.</title>
        <authorList>
            <person name="Fang X."/>
            <person name="Huang J."/>
        </authorList>
    </citation>
    <scope>NUCLEOTIDE SEQUENCE [LARGE SCALE GENOMIC DNA]</scope>
    <source>
        <strain evidence="2">race 1</strain>
    </source>
</reference>
<dbReference type="Proteomes" id="UP000016928">
    <property type="component" value="Unassembled WGS sequence"/>
</dbReference>
<feature type="non-terminal residue" evidence="1">
    <location>
        <position position="1"/>
    </location>
</feature>
<dbReference type="EMBL" id="KB730009">
    <property type="protein sequence ID" value="ENH74919.1"/>
    <property type="molecule type" value="Genomic_DNA"/>
</dbReference>
<dbReference type="AlphaFoldDB" id="N4UI65"/>
<organism evidence="1 2">
    <name type="scientific">Fusarium oxysporum f. sp. cubense (strain race 1)</name>
    <name type="common">Panama disease fungus</name>
    <dbReference type="NCBI Taxonomy" id="1229664"/>
    <lineage>
        <taxon>Eukaryota</taxon>
        <taxon>Fungi</taxon>
        <taxon>Dikarya</taxon>
        <taxon>Ascomycota</taxon>
        <taxon>Pezizomycotina</taxon>
        <taxon>Sordariomycetes</taxon>
        <taxon>Hypocreomycetidae</taxon>
        <taxon>Hypocreales</taxon>
        <taxon>Nectriaceae</taxon>
        <taxon>Fusarium</taxon>
        <taxon>Fusarium oxysporum species complex</taxon>
    </lineage>
</organism>